<dbReference type="AlphaFoldDB" id="A0A1R3HHU8"/>
<dbReference type="EMBL" id="AWWV01011924">
    <property type="protein sequence ID" value="OMO69864.1"/>
    <property type="molecule type" value="Genomic_DNA"/>
</dbReference>
<name>A0A1R3HHU8_COCAP</name>
<organism evidence="1 2">
    <name type="scientific">Corchorus capsularis</name>
    <name type="common">Jute</name>
    <dbReference type="NCBI Taxonomy" id="210143"/>
    <lineage>
        <taxon>Eukaryota</taxon>
        <taxon>Viridiplantae</taxon>
        <taxon>Streptophyta</taxon>
        <taxon>Embryophyta</taxon>
        <taxon>Tracheophyta</taxon>
        <taxon>Spermatophyta</taxon>
        <taxon>Magnoliopsida</taxon>
        <taxon>eudicotyledons</taxon>
        <taxon>Gunneridae</taxon>
        <taxon>Pentapetalae</taxon>
        <taxon>rosids</taxon>
        <taxon>malvids</taxon>
        <taxon>Malvales</taxon>
        <taxon>Malvaceae</taxon>
        <taxon>Grewioideae</taxon>
        <taxon>Apeibeae</taxon>
        <taxon>Corchorus</taxon>
    </lineage>
</organism>
<gene>
    <name evidence="1" type="ORF">CCACVL1_19221</name>
</gene>
<sequence>MGPRAIIRSPFDLLLFDVKLKALTAAAARSRYPHFNFKLKA</sequence>
<protein>
    <submittedName>
        <fullName evidence="1">Uncharacterized protein</fullName>
    </submittedName>
</protein>
<reference evidence="1 2" key="1">
    <citation type="submission" date="2013-09" db="EMBL/GenBank/DDBJ databases">
        <title>Corchorus capsularis genome sequencing.</title>
        <authorList>
            <person name="Alam M."/>
            <person name="Haque M.S."/>
            <person name="Islam M.S."/>
            <person name="Emdad E.M."/>
            <person name="Islam M.M."/>
            <person name="Ahmed B."/>
            <person name="Halim A."/>
            <person name="Hossen Q.M.M."/>
            <person name="Hossain M.Z."/>
            <person name="Ahmed R."/>
            <person name="Khan M.M."/>
            <person name="Islam R."/>
            <person name="Rashid M.M."/>
            <person name="Khan S.A."/>
            <person name="Rahman M.S."/>
            <person name="Alam M."/>
        </authorList>
    </citation>
    <scope>NUCLEOTIDE SEQUENCE [LARGE SCALE GENOMIC DNA]</scope>
    <source>
        <strain evidence="2">cv. CVL-1</strain>
        <tissue evidence="1">Whole seedling</tissue>
    </source>
</reference>
<accession>A0A1R3HHU8</accession>
<evidence type="ECO:0000313" key="1">
    <source>
        <dbReference type="EMBL" id="OMO69864.1"/>
    </source>
</evidence>
<evidence type="ECO:0000313" key="2">
    <source>
        <dbReference type="Proteomes" id="UP000188268"/>
    </source>
</evidence>
<keyword evidence="2" id="KW-1185">Reference proteome</keyword>
<dbReference type="Proteomes" id="UP000188268">
    <property type="component" value="Unassembled WGS sequence"/>
</dbReference>
<dbReference type="Gramene" id="OMO69864">
    <property type="protein sequence ID" value="OMO69864"/>
    <property type="gene ID" value="CCACVL1_19221"/>
</dbReference>
<comment type="caution">
    <text evidence="1">The sequence shown here is derived from an EMBL/GenBank/DDBJ whole genome shotgun (WGS) entry which is preliminary data.</text>
</comment>
<proteinExistence type="predicted"/>